<dbReference type="RefSeq" id="WP_200276052.1">
    <property type="nucleotide sequence ID" value="NZ_JAENII010000002.1"/>
</dbReference>
<proteinExistence type="predicted"/>
<organism evidence="1 2">
    <name type="scientific">Haloferula rosea</name>
    <dbReference type="NCBI Taxonomy" id="490093"/>
    <lineage>
        <taxon>Bacteria</taxon>
        <taxon>Pseudomonadati</taxon>
        <taxon>Verrucomicrobiota</taxon>
        <taxon>Verrucomicrobiia</taxon>
        <taxon>Verrucomicrobiales</taxon>
        <taxon>Verrucomicrobiaceae</taxon>
        <taxon>Haloferula</taxon>
    </lineage>
</organism>
<dbReference type="AlphaFoldDB" id="A0A934R8L2"/>
<dbReference type="Gene3D" id="3.30.420.40">
    <property type="match status" value="2"/>
</dbReference>
<dbReference type="Proteomes" id="UP000658278">
    <property type="component" value="Unassembled WGS sequence"/>
</dbReference>
<comment type="caution">
    <text evidence="1">The sequence shown here is derived from an EMBL/GenBank/DDBJ whole genome shotgun (WGS) entry which is preliminary data.</text>
</comment>
<sequence>MSITSANPLDRVSLKHQPILDPGFLPAVVWNRAYRSLAEETSDSRTMDLALERPDGTAFRWSSVLLPDLPEHSEATLKYVERTLKFLLWQKGGSRVKIAGAPEVVEQLKAQYAKGGAREFDWDFIGTKIFGEPISISAVDAADLPEANDSVMPLGRHLDGCRIGFDLGGSDRKCAAVIDGEVVFSEEVVWDPYFQSDPQYHIDGVHDSLKRAAAHLPRVDAIGGSSAGVYVNNEVRAASLFRGVSEEDFEGHIRGIFGTLKERWDGVPFEVVNDGEVTALAGSMSLEENSVLGVAMGTSEAAGYVDPDGHIRPWLNELAFAPVDYRDDGPLDEWSTDEGCGVQFFSQQGVARLAPLAGFDFGDMPFPKQLVEVQEAMKAGDDRARKIYQTIGTCFGYAIAHYADFYEVGSLLILGRVTSGEGGNVIIEEAERVLADEFPELSIRLVVPDEKTKRHGQAVAAASLPSSKG</sequence>
<reference evidence="1" key="1">
    <citation type="submission" date="2021-01" db="EMBL/GenBank/DDBJ databases">
        <title>Modified the classification status of verrucomicrobia.</title>
        <authorList>
            <person name="Feng X."/>
        </authorList>
    </citation>
    <scope>NUCLEOTIDE SEQUENCE</scope>
    <source>
        <strain evidence="1">KCTC 22201</strain>
    </source>
</reference>
<dbReference type="InterPro" id="IPR043129">
    <property type="entry name" value="ATPase_NBD"/>
</dbReference>
<protein>
    <submittedName>
        <fullName evidence="1">ROK family protein</fullName>
    </submittedName>
</protein>
<keyword evidence="2" id="KW-1185">Reference proteome</keyword>
<dbReference type="SUPFAM" id="SSF53067">
    <property type="entry name" value="Actin-like ATPase domain"/>
    <property type="match status" value="1"/>
</dbReference>
<gene>
    <name evidence="1" type="ORF">JIN81_02675</name>
</gene>
<name>A0A934R8L2_9BACT</name>
<dbReference type="EMBL" id="JAENII010000002">
    <property type="protein sequence ID" value="MBK1825910.1"/>
    <property type="molecule type" value="Genomic_DNA"/>
</dbReference>
<evidence type="ECO:0000313" key="1">
    <source>
        <dbReference type="EMBL" id="MBK1825910.1"/>
    </source>
</evidence>
<evidence type="ECO:0000313" key="2">
    <source>
        <dbReference type="Proteomes" id="UP000658278"/>
    </source>
</evidence>
<accession>A0A934R8L2</accession>